<reference evidence="1" key="1">
    <citation type="submission" date="2015-06" db="UniProtKB">
        <authorList>
            <consortium name="EnsemblPlants"/>
        </authorList>
    </citation>
    <scope>IDENTIFICATION</scope>
</reference>
<protein>
    <submittedName>
        <fullName evidence="1">Uncharacterized protein</fullName>
    </submittedName>
</protein>
<proteinExistence type="predicted"/>
<name>I1PAV9_ORYGL</name>
<dbReference type="Gramene" id="ORGLA03G0150500.1">
    <property type="protein sequence ID" value="ORGLA03G0150500.1"/>
    <property type="gene ID" value="ORGLA03G0150500"/>
</dbReference>
<accession>I1PAV9</accession>
<sequence>VSLSILASSVAAGLRSSLIPLHPGAGVKLPFRLPLRWDVWVEEIEKAAVDGARAAGGGRLGERCSGGGQGIGGLSSSVSQLQRRPTRMEMGGFGGIVAGGASMVGESKSGSGARRWGLELRPVVDEDAMALTRAKPPWVAMFPFSIATDRYMRPLRLRSTLYMASFHLMQQRGVDDQDGALVVVAPVAGLERGRATRRPTSSSSA</sequence>
<dbReference type="EnsemblPlants" id="ORGLA03G0150500.1">
    <property type="protein sequence ID" value="ORGLA03G0150500.1"/>
    <property type="gene ID" value="ORGLA03G0150500"/>
</dbReference>
<organism evidence="1 2">
    <name type="scientific">Oryza glaberrima</name>
    <name type="common">African rice</name>
    <dbReference type="NCBI Taxonomy" id="4538"/>
    <lineage>
        <taxon>Eukaryota</taxon>
        <taxon>Viridiplantae</taxon>
        <taxon>Streptophyta</taxon>
        <taxon>Embryophyta</taxon>
        <taxon>Tracheophyta</taxon>
        <taxon>Spermatophyta</taxon>
        <taxon>Magnoliopsida</taxon>
        <taxon>Liliopsida</taxon>
        <taxon>Poales</taxon>
        <taxon>Poaceae</taxon>
        <taxon>BOP clade</taxon>
        <taxon>Oryzoideae</taxon>
        <taxon>Oryzeae</taxon>
        <taxon>Oryzinae</taxon>
        <taxon>Oryza</taxon>
    </lineage>
</organism>
<evidence type="ECO:0000313" key="2">
    <source>
        <dbReference type="Proteomes" id="UP000007306"/>
    </source>
</evidence>
<dbReference type="Proteomes" id="UP000007306">
    <property type="component" value="Chromosome 3"/>
</dbReference>
<dbReference type="OMA" id="MASFHLM"/>
<keyword evidence="2" id="KW-1185">Reference proteome</keyword>
<reference evidence="1 2" key="2">
    <citation type="submission" date="2018-04" db="EMBL/GenBank/DDBJ databases">
        <title>OglaRS2 (Oryza glaberrima Reference Sequence Version 2).</title>
        <authorList>
            <person name="Zhang J."/>
            <person name="Kudrna D."/>
            <person name="Lee S."/>
            <person name="Talag J."/>
            <person name="Rajasekar S."/>
            <person name="Wing R.A."/>
        </authorList>
    </citation>
    <scope>NUCLEOTIDE SEQUENCE [LARGE SCALE GENOMIC DNA]</scope>
    <source>
        <strain evidence="1 2">cv. IRGC 96717</strain>
    </source>
</reference>
<dbReference type="AlphaFoldDB" id="I1PAV9"/>
<dbReference type="HOGENOM" id="CLU_1597007_0_0_1"/>
<evidence type="ECO:0000313" key="1">
    <source>
        <dbReference type="EnsemblPlants" id="ORGLA03G0150500.1"/>
    </source>
</evidence>